<dbReference type="Proteomes" id="UP000297245">
    <property type="component" value="Unassembled WGS sequence"/>
</dbReference>
<keyword evidence="2" id="KW-1185">Reference proteome</keyword>
<protein>
    <submittedName>
        <fullName evidence="1">Uncharacterized protein</fullName>
    </submittedName>
</protein>
<evidence type="ECO:0000313" key="2">
    <source>
        <dbReference type="Proteomes" id="UP000297245"/>
    </source>
</evidence>
<name>A0A4V4HCB3_DENBC</name>
<gene>
    <name evidence="1" type="ORF">K435DRAFT_808187</name>
</gene>
<dbReference type="AlphaFoldDB" id="A0A4V4HCB3"/>
<dbReference type="OrthoDB" id="3265563at2759"/>
<reference evidence="1 2" key="1">
    <citation type="journal article" date="2019" name="Nat. Ecol. Evol.">
        <title>Megaphylogeny resolves global patterns of mushroom evolution.</title>
        <authorList>
            <person name="Varga T."/>
            <person name="Krizsan K."/>
            <person name="Foldi C."/>
            <person name="Dima B."/>
            <person name="Sanchez-Garcia M."/>
            <person name="Sanchez-Ramirez S."/>
            <person name="Szollosi G.J."/>
            <person name="Szarkandi J.G."/>
            <person name="Papp V."/>
            <person name="Albert L."/>
            <person name="Andreopoulos W."/>
            <person name="Angelini C."/>
            <person name="Antonin V."/>
            <person name="Barry K.W."/>
            <person name="Bougher N.L."/>
            <person name="Buchanan P."/>
            <person name="Buyck B."/>
            <person name="Bense V."/>
            <person name="Catcheside P."/>
            <person name="Chovatia M."/>
            <person name="Cooper J."/>
            <person name="Damon W."/>
            <person name="Desjardin D."/>
            <person name="Finy P."/>
            <person name="Geml J."/>
            <person name="Haridas S."/>
            <person name="Hughes K."/>
            <person name="Justo A."/>
            <person name="Karasinski D."/>
            <person name="Kautmanova I."/>
            <person name="Kiss B."/>
            <person name="Kocsube S."/>
            <person name="Kotiranta H."/>
            <person name="LaButti K.M."/>
            <person name="Lechner B.E."/>
            <person name="Liimatainen K."/>
            <person name="Lipzen A."/>
            <person name="Lukacs Z."/>
            <person name="Mihaltcheva S."/>
            <person name="Morgado L.N."/>
            <person name="Niskanen T."/>
            <person name="Noordeloos M.E."/>
            <person name="Ohm R.A."/>
            <person name="Ortiz-Santana B."/>
            <person name="Ovrebo C."/>
            <person name="Racz N."/>
            <person name="Riley R."/>
            <person name="Savchenko A."/>
            <person name="Shiryaev A."/>
            <person name="Soop K."/>
            <person name="Spirin V."/>
            <person name="Szebenyi C."/>
            <person name="Tomsovsky M."/>
            <person name="Tulloss R.E."/>
            <person name="Uehling J."/>
            <person name="Grigoriev I.V."/>
            <person name="Vagvolgyi C."/>
            <person name="Papp T."/>
            <person name="Martin F.M."/>
            <person name="Miettinen O."/>
            <person name="Hibbett D.S."/>
            <person name="Nagy L.G."/>
        </authorList>
    </citation>
    <scope>NUCLEOTIDE SEQUENCE [LARGE SCALE GENOMIC DNA]</scope>
    <source>
        <strain evidence="1 2">CBS 962.96</strain>
    </source>
</reference>
<evidence type="ECO:0000313" key="1">
    <source>
        <dbReference type="EMBL" id="THU82575.1"/>
    </source>
</evidence>
<organism evidence="1 2">
    <name type="scientific">Dendrothele bispora (strain CBS 962.96)</name>
    <dbReference type="NCBI Taxonomy" id="1314807"/>
    <lineage>
        <taxon>Eukaryota</taxon>
        <taxon>Fungi</taxon>
        <taxon>Dikarya</taxon>
        <taxon>Basidiomycota</taxon>
        <taxon>Agaricomycotina</taxon>
        <taxon>Agaricomycetes</taxon>
        <taxon>Agaricomycetidae</taxon>
        <taxon>Agaricales</taxon>
        <taxon>Agaricales incertae sedis</taxon>
        <taxon>Dendrothele</taxon>
    </lineage>
</organism>
<proteinExistence type="predicted"/>
<accession>A0A4V4HCB3</accession>
<sequence>MTPLAFGLIGIPMTQVELDSPGVTGLKNRFYYVFMSINLSTNLVVTGLNAGKIGMMIKQAHMILGKDIKRTYYNVIAIISSNNIFAKFCAISRLGLTIESVQGAVASLTQQEHHDYLHRGMELDGETQRE</sequence>
<dbReference type="EMBL" id="ML179722">
    <property type="protein sequence ID" value="THU82575.1"/>
    <property type="molecule type" value="Genomic_DNA"/>
</dbReference>